<evidence type="ECO:0000256" key="1">
    <source>
        <dbReference type="ARBA" id="ARBA00006242"/>
    </source>
</evidence>
<sequence>MAQAGLHLGHRTSKVHPKMKEYISGERSGVHMIDLEKTAEKLKGALDFIGKIVSEGKVLLLVGTKPQIKNIARQTAIDCEIPYVVERWLGGTFTNFLTLKRRVDYFKDLEKKKESGELMKYTKKERADFDKEIKDLAIKFGGIKNLERIPDAVFVLDMRRDDLAVKEARKKNVVIIGVADTNIDPTIADFPIPANDDAISSVKYILEKLKETILKAKSVK</sequence>
<dbReference type="GO" id="GO:0015935">
    <property type="term" value="C:small ribosomal subunit"/>
    <property type="evidence" value="ECO:0007669"/>
    <property type="project" value="InterPro"/>
</dbReference>
<dbReference type="HAMAP" id="MF_00291_B">
    <property type="entry name" value="Ribosomal_uS2_B"/>
    <property type="match status" value="1"/>
</dbReference>
<dbReference type="SUPFAM" id="SSF52313">
    <property type="entry name" value="Ribosomal protein S2"/>
    <property type="match status" value="1"/>
</dbReference>
<evidence type="ECO:0000256" key="4">
    <source>
        <dbReference type="ARBA" id="ARBA00035256"/>
    </source>
</evidence>
<dbReference type="PRINTS" id="PR00395">
    <property type="entry name" value="RIBOSOMALS2"/>
</dbReference>
<keyword evidence="2 5" id="KW-0689">Ribosomal protein</keyword>
<protein>
    <recommendedName>
        <fullName evidence="4 5">Small ribosomal subunit protein uS2</fullName>
    </recommendedName>
</protein>
<evidence type="ECO:0000256" key="3">
    <source>
        <dbReference type="ARBA" id="ARBA00023274"/>
    </source>
</evidence>
<organism evidence="6 7">
    <name type="scientific">Candidatus Nealsonbacteria bacterium RIFCSPHIGHO2_01_FULL_38_55</name>
    <dbReference type="NCBI Taxonomy" id="1801664"/>
    <lineage>
        <taxon>Bacteria</taxon>
        <taxon>Candidatus Nealsoniibacteriota</taxon>
    </lineage>
</organism>
<dbReference type="EMBL" id="MHLZ01000005">
    <property type="protein sequence ID" value="OGZ20286.1"/>
    <property type="molecule type" value="Genomic_DNA"/>
</dbReference>
<dbReference type="CDD" id="cd01425">
    <property type="entry name" value="RPS2"/>
    <property type="match status" value="1"/>
</dbReference>
<keyword evidence="3 5" id="KW-0687">Ribonucleoprotein</keyword>
<evidence type="ECO:0000256" key="5">
    <source>
        <dbReference type="HAMAP-Rule" id="MF_00291"/>
    </source>
</evidence>
<dbReference type="Pfam" id="PF00318">
    <property type="entry name" value="Ribosomal_S2"/>
    <property type="match status" value="1"/>
</dbReference>
<dbReference type="PANTHER" id="PTHR12534">
    <property type="entry name" value="30S RIBOSOMAL PROTEIN S2 PROKARYOTIC AND ORGANELLAR"/>
    <property type="match status" value="1"/>
</dbReference>
<evidence type="ECO:0000313" key="7">
    <source>
        <dbReference type="Proteomes" id="UP000177360"/>
    </source>
</evidence>
<comment type="caution">
    <text evidence="6">The sequence shown here is derived from an EMBL/GenBank/DDBJ whole genome shotgun (WGS) entry which is preliminary data.</text>
</comment>
<dbReference type="Proteomes" id="UP000177360">
    <property type="component" value="Unassembled WGS sequence"/>
</dbReference>
<name>A0A1G2E361_9BACT</name>
<evidence type="ECO:0000313" key="6">
    <source>
        <dbReference type="EMBL" id="OGZ20286.1"/>
    </source>
</evidence>
<proteinExistence type="inferred from homology"/>
<gene>
    <name evidence="5" type="primary">rpsB</name>
    <name evidence="6" type="ORF">A2626_01450</name>
</gene>
<dbReference type="PANTHER" id="PTHR12534:SF0">
    <property type="entry name" value="SMALL RIBOSOMAL SUBUNIT PROTEIN US2M"/>
    <property type="match status" value="1"/>
</dbReference>
<dbReference type="InterPro" id="IPR001865">
    <property type="entry name" value="Ribosomal_uS2"/>
</dbReference>
<comment type="similarity">
    <text evidence="1 5">Belongs to the universal ribosomal protein uS2 family.</text>
</comment>
<dbReference type="NCBIfam" id="TIGR01011">
    <property type="entry name" value="rpsB_bact"/>
    <property type="match status" value="1"/>
</dbReference>
<reference evidence="6 7" key="1">
    <citation type="journal article" date="2016" name="Nat. Commun.">
        <title>Thousands of microbial genomes shed light on interconnected biogeochemical processes in an aquifer system.</title>
        <authorList>
            <person name="Anantharaman K."/>
            <person name="Brown C.T."/>
            <person name="Hug L.A."/>
            <person name="Sharon I."/>
            <person name="Castelle C.J."/>
            <person name="Probst A.J."/>
            <person name="Thomas B.C."/>
            <person name="Singh A."/>
            <person name="Wilkins M.J."/>
            <person name="Karaoz U."/>
            <person name="Brodie E.L."/>
            <person name="Williams K.H."/>
            <person name="Hubbard S.S."/>
            <person name="Banfield J.F."/>
        </authorList>
    </citation>
    <scope>NUCLEOTIDE SEQUENCE [LARGE SCALE GENOMIC DNA]</scope>
</reference>
<accession>A0A1G2E361</accession>
<dbReference type="AlphaFoldDB" id="A0A1G2E361"/>
<dbReference type="Gene3D" id="1.10.287.610">
    <property type="entry name" value="Helix hairpin bin"/>
    <property type="match status" value="1"/>
</dbReference>
<evidence type="ECO:0000256" key="2">
    <source>
        <dbReference type="ARBA" id="ARBA00022980"/>
    </source>
</evidence>
<dbReference type="GO" id="GO:0006412">
    <property type="term" value="P:translation"/>
    <property type="evidence" value="ECO:0007669"/>
    <property type="project" value="UniProtKB-UniRule"/>
</dbReference>
<dbReference type="GO" id="GO:0003735">
    <property type="term" value="F:structural constituent of ribosome"/>
    <property type="evidence" value="ECO:0007669"/>
    <property type="project" value="InterPro"/>
</dbReference>
<dbReference type="Gene3D" id="3.40.50.10490">
    <property type="entry name" value="Glucose-6-phosphate isomerase like protein, domain 1"/>
    <property type="match status" value="1"/>
</dbReference>
<dbReference type="InterPro" id="IPR005706">
    <property type="entry name" value="Ribosomal_uS2_bac/mit/plastid"/>
</dbReference>
<dbReference type="InterPro" id="IPR023591">
    <property type="entry name" value="Ribosomal_uS2_flav_dom_sf"/>
</dbReference>